<dbReference type="PROSITE" id="PS51898">
    <property type="entry name" value="TYR_RECOMBINASE"/>
    <property type="match status" value="1"/>
</dbReference>
<evidence type="ECO:0000256" key="6">
    <source>
        <dbReference type="ARBA" id="ARBA00023125"/>
    </source>
</evidence>
<comment type="caution">
    <text evidence="12">The sequence shown here is derived from an EMBL/GenBank/DDBJ whole genome shotgun (WGS) entry which is preliminary data.</text>
</comment>
<dbReference type="GO" id="GO:0015074">
    <property type="term" value="P:DNA integration"/>
    <property type="evidence" value="ECO:0007669"/>
    <property type="project" value="UniProtKB-KW"/>
</dbReference>
<protein>
    <submittedName>
        <fullName evidence="12">Tyrosine recombinase XerC</fullName>
    </submittedName>
</protein>
<keyword evidence="6 9" id="KW-0238">DNA-binding</keyword>
<evidence type="ECO:0000256" key="8">
    <source>
        <dbReference type="ARBA" id="ARBA00023306"/>
    </source>
</evidence>
<dbReference type="PROSITE" id="PS51900">
    <property type="entry name" value="CB"/>
    <property type="match status" value="1"/>
</dbReference>
<evidence type="ECO:0000256" key="9">
    <source>
        <dbReference type="PROSITE-ProRule" id="PRU01248"/>
    </source>
</evidence>
<proteinExistence type="predicted"/>
<dbReference type="Proteomes" id="UP000377798">
    <property type="component" value="Unassembled WGS sequence"/>
</dbReference>
<dbReference type="GO" id="GO:0006310">
    <property type="term" value="P:DNA recombination"/>
    <property type="evidence" value="ECO:0007669"/>
    <property type="project" value="UniProtKB-KW"/>
</dbReference>
<dbReference type="SUPFAM" id="SSF56349">
    <property type="entry name" value="DNA breaking-rejoining enzymes"/>
    <property type="match status" value="1"/>
</dbReference>
<dbReference type="Gene3D" id="1.10.443.10">
    <property type="entry name" value="Intergrase catalytic core"/>
    <property type="match status" value="1"/>
</dbReference>
<keyword evidence="3" id="KW-0132">Cell division</keyword>
<feature type="domain" description="Tyr recombinase" evidence="10">
    <location>
        <begin position="124"/>
        <end position="308"/>
    </location>
</feature>
<evidence type="ECO:0000256" key="7">
    <source>
        <dbReference type="ARBA" id="ARBA00023172"/>
    </source>
</evidence>
<dbReference type="InterPro" id="IPR011010">
    <property type="entry name" value="DNA_brk_join_enz"/>
</dbReference>
<evidence type="ECO:0000256" key="4">
    <source>
        <dbReference type="ARBA" id="ARBA00022829"/>
    </source>
</evidence>
<comment type="subcellular location">
    <subcellularLocation>
        <location evidence="1">Cytoplasm</location>
    </subcellularLocation>
</comment>
<dbReference type="PANTHER" id="PTHR30349">
    <property type="entry name" value="PHAGE INTEGRASE-RELATED"/>
    <property type="match status" value="1"/>
</dbReference>
<dbReference type="InterPro" id="IPR044068">
    <property type="entry name" value="CB"/>
</dbReference>
<keyword evidence="8" id="KW-0131">Cell cycle</keyword>
<evidence type="ECO:0000256" key="2">
    <source>
        <dbReference type="ARBA" id="ARBA00022490"/>
    </source>
</evidence>
<keyword evidence="13" id="KW-1185">Reference proteome</keyword>
<evidence type="ECO:0000313" key="12">
    <source>
        <dbReference type="EMBL" id="VFB16365.1"/>
    </source>
</evidence>
<reference evidence="12 13" key="1">
    <citation type="submission" date="2019-02" db="EMBL/GenBank/DDBJ databases">
        <authorList>
            <consortium name="Pathogen Informatics"/>
        </authorList>
    </citation>
    <scope>NUCLEOTIDE SEQUENCE [LARGE SCALE GENOMIC DNA]</scope>
    <source>
        <strain evidence="12 13">3012STDY7089603</strain>
    </source>
</reference>
<evidence type="ECO:0000256" key="5">
    <source>
        <dbReference type="ARBA" id="ARBA00022908"/>
    </source>
</evidence>
<dbReference type="InterPro" id="IPR010998">
    <property type="entry name" value="Integrase_recombinase_N"/>
</dbReference>
<accession>A0A8H2M8Q8</accession>
<keyword evidence="7" id="KW-0233">DNA recombination</keyword>
<evidence type="ECO:0000256" key="1">
    <source>
        <dbReference type="ARBA" id="ARBA00004496"/>
    </source>
</evidence>
<dbReference type="InterPro" id="IPR013762">
    <property type="entry name" value="Integrase-like_cat_sf"/>
</dbReference>
<dbReference type="PANTHER" id="PTHR30349:SF77">
    <property type="entry name" value="TYROSINE RECOMBINASE XERC"/>
    <property type="match status" value="1"/>
</dbReference>
<gene>
    <name evidence="12" type="primary">xerC_1</name>
    <name evidence="12" type="ORF">NCTC13150_00887</name>
</gene>
<evidence type="ECO:0000256" key="3">
    <source>
        <dbReference type="ARBA" id="ARBA00022618"/>
    </source>
</evidence>
<dbReference type="GO" id="GO:0003677">
    <property type="term" value="F:DNA binding"/>
    <property type="evidence" value="ECO:0007669"/>
    <property type="project" value="UniProtKB-UniRule"/>
</dbReference>
<dbReference type="GO" id="GO:0051301">
    <property type="term" value="P:cell division"/>
    <property type="evidence" value="ECO:0007669"/>
    <property type="project" value="UniProtKB-KW"/>
</dbReference>
<dbReference type="GO" id="GO:0005737">
    <property type="term" value="C:cytoplasm"/>
    <property type="evidence" value="ECO:0007669"/>
    <property type="project" value="UniProtKB-SubCell"/>
</dbReference>
<dbReference type="InterPro" id="IPR002104">
    <property type="entry name" value="Integrase_catalytic"/>
</dbReference>
<dbReference type="Gene3D" id="1.10.150.130">
    <property type="match status" value="1"/>
</dbReference>
<feature type="domain" description="Core-binding (CB)" evidence="11">
    <location>
        <begin position="1"/>
        <end position="102"/>
    </location>
</feature>
<dbReference type="EMBL" id="CAACYI010000001">
    <property type="protein sequence ID" value="VFB16365.1"/>
    <property type="molecule type" value="Genomic_DNA"/>
</dbReference>
<dbReference type="RefSeq" id="WP_131748971.1">
    <property type="nucleotide sequence ID" value="NZ_CAACYI010000001.1"/>
</dbReference>
<name>A0A8H2M8Q8_9FIRM</name>
<dbReference type="Pfam" id="PF00589">
    <property type="entry name" value="Phage_integrase"/>
    <property type="match status" value="1"/>
</dbReference>
<keyword evidence="2" id="KW-0963">Cytoplasm</keyword>
<evidence type="ECO:0000259" key="10">
    <source>
        <dbReference type="PROSITE" id="PS51898"/>
    </source>
</evidence>
<dbReference type="GO" id="GO:0007059">
    <property type="term" value="P:chromosome segregation"/>
    <property type="evidence" value="ECO:0007669"/>
    <property type="project" value="UniProtKB-KW"/>
</dbReference>
<evidence type="ECO:0000313" key="13">
    <source>
        <dbReference type="Proteomes" id="UP000377798"/>
    </source>
</evidence>
<evidence type="ECO:0000259" key="11">
    <source>
        <dbReference type="PROSITE" id="PS51900"/>
    </source>
</evidence>
<organism evidence="12 13">
    <name type="scientific">Urinicoccus massiliensis</name>
    <dbReference type="NCBI Taxonomy" id="1723382"/>
    <lineage>
        <taxon>Bacteria</taxon>
        <taxon>Bacillati</taxon>
        <taxon>Bacillota</taxon>
        <taxon>Tissierellia</taxon>
        <taxon>Tissierellales</taxon>
        <taxon>Peptoniphilaceae</taxon>
        <taxon>Urinicoccus</taxon>
    </lineage>
</organism>
<keyword evidence="4" id="KW-0159">Chromosome partition</keyword>
<keyword evidence="5" id="KW-0229">DNA integration</keyword>
<dbReference type="AlphaFoldDB" id="A0A8H2M8Q8"/>
<sequence length="318" mass="37158">MKLSYIDEFISYLKSIKGHSPLTIKEYYYDIQGFYKFIYPKLYPDFDMEDFTADQVTSQDLNAVDKQMVYSYISYLDIVKKNSNRTKYRKISSLRAFYKYLSTVIDVCSYNPAETIDMPKIEKSLPIYLTLEEAKRLLQTILSSKQKDIYKYRDYAMVTLFLNCGMRLSELTAIDRKDITDDARLRVVGKGNKERMIYLNEACMDAINRYLSYRNGVVSDNDALFLSMRRNRMSHSATQRTIEKHLKNAGFDTDKYTVHKLRHTAATLMYKYGSGDLRALQEVLGHESVTTTQIYTHVDNEEIRQTTLDNPLSHEKAD</sequence>
<dbReference type="InterPro" id="IPR050090">
    <property type="entry name" value="Tyrosine_recombinase_XerCD"/>
</dbReference>